<dbReference type="Gene3D" id="1.20.1540.10">
    <property type="entry name" value="Rhomboid-like"/>
    <property type="match status" value="1"/>
</dbReference>
<evidence type="ECO:0000313" key="8">
    <source>
        <dbReference type="Proteomes" id="UP000461162"/>
    </source>
</evidence>
<keyword evidence="4 5" id="KW-0472">Membrane</keyword>
<comment type="subcellular location">
    <subcellularLocation>
        <location evidence="1">Membrane</location>
        <topology evidence="1">Multi-pass membrane protein</topology>
    </subcellularLocation>
</comment>
<evidence type="ECO:0000256" key="2">
    <source>
        <dbReference type="ARBA" id="ARBA00022692"/>
    </source>
</evidence>
<dbReference type="PANTHER" id="PTHR43731:SF26">
    <property type="entry name" value="RHOMBOID-LIKE PROTEIN 10, CHLOROPLASTIC"/>
    <property type="match status" value="1"/>
</dbReference>
<dbReference type="InterPro" id="IPR035952">
    <property type="entry name" value="Rhomboid-like_sf"/>
</dbReference>
<evidence type="ECO:0000259" key="6">
    <source>
        <dbReference type="Pfam" id="PF01694"/>
    </source>
</evidence>
<feature type="transmembrane region" description="Helical" evidence="5">
    <location>
        <begin position="12"/>
        <end position="32"/>
    </location>
</feature>
<dbReference type="SUPFAM" id="SSF144091">
    <property type="entry name" value="Rhomboid-like"/>
    <property type="match status" value="1"/>
</dbReference>
<dbReference type="Pfam" id="PF01694">
    <property type="entry name" value="Rhomboid"/>
    <property type="match status" value="1"/>
</dbReference>
<evidence type="ECO:0000256" key="5">
    <source>
        <dbReference type="SAM" id="Phobius"/>
    </source>
</evidence>
<dbReference type="RefSeq" id="WP_155931735.1">
    <property type="nucleotide sequence ID" value="NZ_WODC01000001.1"/>
</dbReference>
<gene>
    <name evidence="7" type="ORF">GKC30_01315</name>
</gene>
<keyword evidence="8" id="KW-1185">Reference proteome</keyword>
<evidence type="ECO:0000256" key="1">
    <source>
        <dbReference type="ARBA" id="ARBA00004141"/>
    </source>
</evidence>
<dbReference type="EMBL" id="WODC01000001">
    <property type="protein sequence ID" value="MUM76267.1"/>
    <property type="molecule type" value="Genomic_DNA"/>
</dbReference>
<feature type="domain" description="Peptidase S54 rhomboid" evidence="6">
    <location>
        <begin position="70"/>
        <end position="214"/>
    </location>
</feature>
<feature type="transmembrane region" description="Helical" evidence="5">
    <location>
        <begin position="163"/>
        <end position="187"/>
    </location>
</feature>
<evidence type="ECO:0000313" key="7">
    <source>
        <dbReference type="EMBL" id="MUM76267.1"/>
    </source>
</evidence>
<keyword evidence="7" id="KW-0645">Protease</keyword>
<dbReference type="AlphaFoldDB" id="A0A7K1KJL1"/>
<dbReference type="GO" id="GO:0016020">
    <property type="term" value="C:membrane"/>
    <property type="evidence" value="ECO:0007669"/>
    <property type="project" value="UniProtKB-SubCell"/>
</dbReference>
<feature type="transmembrane region" description="Helical" evidence="5">
    <location>
        <begin position="132"/>
        <end position="151"/>
    </location>
</feature>
<sequence>MIPIRDNVPRVTTPVAVSAIILLNAAVFLYSLGLDPRSLAHLFHVHGVVPARFFEPVWAVRAGYPDISGWPLLSYMFLHGGWVHVILNMWMLWIFGDNIEDVTGHFGFVVFYLLCGLAAVGLQMLFEQTSPVPIIGASGAVAGVMGAYIILYPHGRVLTLVPIVFIPLFLRIPSGLFLGVWFLSQVAAGLVSGGGAQSVAWWAHVGGFVAGSGLIHWFRRPGKCRYCYNPTTRDYDPELEDK</sequence>
<keyword evidence="3 5" id="KW-1133">Transmembrane helix</keyword>
<accession>A0A7K1KJL1</accession>
<dbReference type="GO" id="GO:0004252">
    <property type="term" value="F:serine-type endopeptidase activity"/>
    <property type="evidence" value="ECO:0007669"/>
    <property type="project" value="InterPro"/>
</dbReference>
<feature type="transmembrane region" description="Helical" evidence="5">
    <location>
        <begin position="199"/>
        <end position="218"/>
    </location>
</feature>
<keyword evidence="2 5" id="KW-0812">Transmembrane</keyword>
<evidence type="ECO:0000256" key="4">
    <source>
        <dbReference type="ARBA" id="ARBA00023136"/>
    </source>
</evidence>
<dbReference type="InterPro" id="IPR022764">
    <property type="entry name" value="Peptidase_S54_rhomboid_dom"/>
</dbReference>
<keyword evidence="7" id="KW-0378">Hydrolase</keyword>
<name>A0A7K1KJL1_9BACT</name>
<dbReference type="InterPro" id="IPR050925">
    <property type="entry name" value="Rhomboid_protease_S54"/>
</dbReference>
<evidence type="ECO:0000256" key="3">
    <source>
        <dbReference type="ARBA" id="ARBA00022989"/>
    </source>
</evidence>
<proteinExistence type="predicted"/>
<dbReference type="FunFam" id="1.20.1540.10:FF:000027">
    <property type="entry name" value="Rhomboid family intramembrane serine protease"/>
    <property type="match status" value="1"/>
</dbReference>
<reference evidence="7 8" key="1">
    <citation type="submission" date="2019-11" db="EMBL/GenBank/DDBJ databases">
        <title>Pseudodesulfovibrio alkaliphilus, sp. nov., an alkaliphilic sulfate-reducing bacteria from mud volcano of Taman peninsula, Russia.</title>
        <authorList>
            <person name="Frolova A."/>
            <person name="Merkel A.Y."/>
            <person name="Slobodkin A.I."/>
        </authorList>
    </citation>
    <scope>NUCLEOTIDE SEQUENCE [LARGE SCALE GENOMIC DNA]</scope>
    <source>
        <strain evidence="7 8">F-1</strain>
    </source>
</reference>
<feature type="transmembrane region" description="Helical" evidence="5">
    <location>
        <begin position="72"/>
        <end position="94"/>
    </location>
</feature>
<protein>
    <submittedName>
        <fullName evidence="7">Rhomboid family intramembrane serine protease</fullName>
    </submittedName>
</protein>
<dbReference type="GO" id="GO:0006508">
    <property type="term" value="P:proteolysis"/>
    <property type="evidence" value="ECO:0007669"/>
    <property type="project" value="UniProtKB-KW"/>
</dbReference>
<dbReference type="Proteomes" id="UP000461162">
    <property type="component" value="Unassembled WGS sequence"/>
</dbReference>
<feature type="transmembrane region" description="Helical" evidence="5">
    <location>
        <begin position="106"/>
        <end position="126"/>
    </location>
</feature>
<dbReference type="PANTHER" id="PTHR43731">
    <property type="entry name" value="RHOMBOID PROTEASE"/>
    <property type="match status" value="1"/>
</dbReference>
<organism evidence="7 8">
    <name type="scientific">Pseudodesulfovibrio alkaliphilus</name>
    <dbReference type="NCBI Taxonomy" id="2661613"/>
    <lineage>
        <taxon>Bacteria</taxon>
        <taxon>Pseudomonadati</taxon>
        <taxon>Thermodesulfobacteriota</taxon>
        <taxon>Desulfovibrionia</taxon>
        <taxon>Desulfovibrionales</taxon>
        <taxon>Desulfovibrionaceae</taxon>
    </lineage>
</organism>
<comment type="caution">
    <text evidence="7">The sequence shown here is derived from an EMBL/GenBank/DDBJ whole genome shotgun (WGS) entry which is preliminary data.</text>
</comment>